<evidence type="ECO:0000313" key="2">
    <source>
        <dbReference type="Proteomes" id="UP000005291"/>
    </source>
</evidence>
<dbReference type="EMBL" id="CAIN01000233">
    <property type="protein sequence ID" value="CCI26357.1"/>
    <property type="molecule type" value="Genomic_DNA"/>
</dbReference>
<accession>I4HWD3</accession>
<dbReference type="AlphaFoldDB" id="I4HWD3"/>
<sequence length="75" mass="8778">MTQNRQYSSCNVNIEEMSIANNLETLRYFKSELMFLAEIAHKTNRHELVLSHCQEALELCLLILLIKKFGFNTTE</sequence>
<name>I4HWD3_MICAE</name>
<comment type="caution">
    <text evidence="1">The sequence shown here is derived from an EMBL/GenBank/DDBJ whole genome shotgun (WGS) entry which is preliminary data.</text>
</comment>
<gene>
    <name evidence="1" type="ORF">MICAG_3080021</name>
</gene>
<dbReference type="HOGENOM" id="CLU_199720_0_0_3"/>
<evidence type="ECO:0008006" key="3">
    <source>
        <dbReference type="Google" id="ProtNLM"/>
    </source>
</evidence>
<protein>
    <recommendedName>
        <fullName evidence="3">HEPN domain-containing protein</fullName>
    </recommendedName>
</protein>
<reference evidence="1 2" key="1">
    <citation type="submission" date="2012-04" db="EMBL/GenBank/DDBJ databases">
        <authorList>
            <person name="Genoscope - CEA"/>
        </authorList>
    </citation>
    <scope>NUCLEOTIDE SEQUENCE [LARGE SCALE GENOMIC DNA]</scope>
    <source>
        <strain evidence="1 2">9808</strain>
    </source>
</reference>
<proteinExistence type="predicted"/>
<dbReference type="Proteomes" id="UP000005291">
    <property type="component" value="Unassembled WGS sequence"/>
</dbReference>
<evidence type="ECO:0000313" key="1">
    <source>
        <dbReference type="EMBL" id="CCI26357.1"/>
    </source>
</evidence>
<organism evidence="1 2">
    <name type="scientific">Microcystis aeruginosa PCC 9808</name>
    <dbReference type="NCBI Taxonomy" id="1160284"/>
    <lineage>
        <taxon>Bacteria</taxon>
        <taxon>Bacillati</taxon>
        <taxon>Cyanobacteriota</taxon>
        <taxon>Cyanophyceae</taxon>
        <taxon>Oscillatoriophycideae</taxon>
        <taxon>Chroococcales</taxon>
        <taxon>Microcystaceae</taxon>
        <taxon>Microcystis</taxon>
    </lineage>
</organism>